<dbReference type="InterPro" id="IPR050297">
    <property type="entry name" value="LipidA_mod_glycosyltrf_83"/>
</dbReference>
<dbReference type="PANTHER" id="PTHR33908:SF11">
    <property type="entry name" value="MEMBRANE PROTEIN"/>
    <property type="match status" value="1"/>
</dbReference>
<feature type="transmembrane region" description="Helical" evidence="8">
    <location>
        <begin position="68"/>
        <end position="92"/>
    </location>
</feature>
<feature type="transmembrane region" description="Helical" evidence="8">
    <location>
        <begin position="341"/>
        <end position="362"/>
    </location>
</feature>
<feature type="transmembrane region" description="Helical" evidence="8">
    <location>
        <begin position="374"/>
        <end position="393"/>
    </location>
</feature>
<comment type="caution">
    <text evidence="10">The sequence shown here is derived from an EMBL/GenBank/DDBJ whole genome shotgun (WGS) entry which is preliminary data.</text>
</comment>
<dbReference type="Pfam" id="PF13231">
    <property type="entry name" value="PMT_2"/>
    <property type="match status" value="1"/>
</dbReference>
<dbReference type="InterPro" id="IPR038731">
    <property type="entry name" value="RgtA/B/C-like"/>
</dbReference>
<gene>
    <name evidence="10" type="ORF">HNP52_002799</name>
</gene>
<name>A0A7W7K3I7_9SPHN</name>
<feature type="transmembrane region" description="Helical" evidence="8">
    <location>
        <begin position="131"/>
        <end position="149"/>
    </location>
</feature>
<feature type="transmembrane region" description="Helical" evidence="8">
    <location>
        <begin position="229"/>
        <end position="252"/>
    </location>
</feature>
<evidence type="ECO:0000256" key="2">
    <source>
        <dbReference type="ARBA" id="ARBA00022475"/>
    </source>
</evidence>
<evidence type="ECO:0000256" key="4">
    <source>
        <dbReference type="ARBA" id="ARBA00022679"/>
    </source>
</evidence>
<evidence type="ECO:0000256" key="3">
    <source>
        <dbReference type="ARBA" id="ARBA00022676"/>
    </source>
</evidence>
<dbReference type="RefSeq" id="WP_184168071.1">
    <property type="nucleotide sequence ID" value="NZ_JACHLN010000002.1"/>
</dbReference>
<feature type="transmembrane region" description="Helical" evidence="8">
    <location>
        <begin position="315"/>
        <end position="335"/>
    </location>
</feature>
<evidence type="ECO:0000256" key="1">
    <source>
        <dbReference type="ARBA" id="ARBA00004651"/>
    </source>
</evidence>
<keyword evidence="7 8" id="KW-0472">Membrane</keyword>
<organism evidence="10 11">
    <name type="scientific">Sphingomonas kyeonggiensis</name>
    <dbReference type="NCBI Taxonomy" id="1268553"/>
    <lineage>
        <taxon>Bacteria</taxon>
        <taxon>Pseudomonadati</taxon>
        <taxon>Pseudomonadota</taxon>
        <taxon>Alphaproteobacteria</taxon>
        <taxon>Sphingomonadales</taxon>
        <taxon>Sphingomonadaceae</taxon>
        <taxon>Sphingomonas</taxon>
    </lineage>
</organism>
<keyword evidence="3" id="KW-0328">Glycosyltransferase</keyword>
<reference evidence="10 11" key="1">
    <citation type="submission" date="2020-08" db="EMBL/GenBank/DDBJ databases">
        <title>Functional genomics of gut bacteria from endangered species of beetles.</title>
        <authorList>
            <person name="Carlos-Shanley C."/>
        </authorList>
    </citation>
    <scope>NUCLEOTIDE SEQUENCE [LARGE SCALE GENOMIC DNA]</scope>
    <source>
        <strain evidence="10 11">S00224</strain>
    </source>
</reference>
<feature type="transmembrane region" description="Helical" evidence="8">
    <location>
        <begin position="191"/>
        <end position="217"/>
    </location>
</feature>
<dbReference type="AlphaFoldDB" id="A0A7W7K3I7"/>
<keyword evidence="11" id="KW-1185">Reference proteome</keyword>
<feature type="transmembrane region" description="Helical" evidence="8">
    <location>
        <begin position="281"/>
        <end position="303"/>
    </location>
</feature>
<evidence type="ECO:0000256" key="5">
    <source>
        <dbReference type="ARBA" id="ARBA00022692"/>
    </source>
</evidence>
<dbReference type="PANTHER" id="PTHR33908">
    <property type="entry name" value="MANNOSYLTRANSFERASE YKCB-RELATED"/>
    <property type="match status" value="1"/>
</dbReference>
<keyword evidence="2" id="KW-1003">Cell membrane</keyword>
<protein>
    <submittedName>
        <fullName evidence="10">HAMP domain-containing protein</fullName>
    </submittedName>
</protein>
<evidence type="ECO:0000256" key="8">
    <source>
        <dbReference type="SAM" id="Phobius"/>
    </source>
</evidence>
<dbReference type="EMBL" id="JACHLN010000002">
    <property type="protein sequence ID" value="MBB4839730.1"/>
    <property type="molecule type" value="Genomic_DNA"/>
</dbReference>
<dbReference type="GO" id="GO:0005886">
    <property type="term" value="C:plasma membrane"/>
    <property type="evidence" value="ECO:0007669"/>
    <property type="project" value="UniProtKB-SubCell"/>
</dbReference>
<dbReference type="GO" id="GO:0016763">
    <property type="term" value="F:pentosyltransferase activity"/>
    <property type="evidence" value="ECO:0007669"/>
    <property type="project" value="TreeGrafter"/>
</dbReference>
<dbReference type="GO" id="GO:0009103">
    <property type="term" value="P:lipopolysaccharide biosynthetic process"/>
    <property type="evidence" value="ECO:0007669"/>
    <property type="project" value="UniProtKB-ARBA"/>
</dbReference>
<accession>A0A7W7K3I7</accession>
<keyword evidence="5 8" id="KW-0812">Transmembrane</keyword>
<feature type="domain" description="Glycosyltransferase RgtA/B/C/D-like" evidence="9">
    <location>
        <begin position="108"/>
        <end position="249"/>
    </location>
</feature>
<evidence type="ECO:0000313" key="10">
    <source>
        <dbReference type="EMBL" id="MBB4839730.1"/>
    </source>
</evidence>
<dbReference type="Proteomes" id="UP000575241">
    <property type="component" value="Unassembled WGS sequence"/>
</dbReference>
<keyword evidence="6 8" id="KW-1133">Transmembrane helix</keyword>
<evidence type="ECO:0000256" key="7">
    <source>
        <dbReference type="ARBA" id="ARBA00023136"/>
    </source>
</evidence>
<evidence type="ECO:0000256" key="6">
    <source>
        <dbReference type="ARBA" id="ARBA00022989"/>
    </source>
</evidence>
<sequence length="544" mass="59333">MATTDLRHRWMLLAILLVAFYLRASSIAFGLPGLNDPDEMMFELGAIRMLRGPTLDPGWFGHPATTTMYVLALVNIGVLAFALLTGVASSAGKFVELIYADPSWMILPGRVAMMLFALGTIWMSWRLASRFFGPAAGLVAALLIAFDPVHIAWSQVIRSDIMACFFMLLCLQACCDIAENGRWRSYVRAAFWLGVAIATKWPFALTGIAIAGASLVAVRANVLPARTAIVRLATSGAAAIGFLLLVSPYLLINYSIVVRNLQGESQPHHLGATGGDFLHNLWWYLSGPVATGLGIVGLALFLLGVARLPRHRLPLFLLAPLALAFLLLFCAQQLVWERWALPLLLIGAIIAGGGWVVLQAILRRTLPVPAARTAITIAVALAAVLPLGLRAWTDGVERMHDTRQQASAWARQHIPPDATILIEHFAYDLVSAPQHFLFPLADAGCVDPRGLVRGTIPYSVIDRARGSRSNLDYGTLPPEKAALCIPDFAILTQYDRYRAERTTFPNEYAAYQRLIARGRIVATFAPSPGRHGGPIVRIVDLRKP</sequence>
<keyword evidence="4" id="KW-0808">Transferase</keyword>
<proteinExistence type="predicted"/>
<comment type="subcellular location">
    <subcellularLocation>
        <location evidence="1">Cell membrane</location>
        <topology evidence="1">Multi-pass membrane protein</topology>
    </subcellularLocation>
</comment>
<evidence type="ECO:0000259" key="9">
    <source>
        <dbReference type="Pfam" id="PF13231"/>
    </source>
</evidence>
<evidence type="ECO:0000313" key="11">
    <source>
        <dbReference type="Proteomes" id="UP000575241"/>
    </source>
</evidence>
<feature type="transmembrane region" description="Helical" evidence="8">
    <location>
        <begin position="104"/>
        <end position="125"/>
    </location>
</feature>